<evidence type="ECO:0000259" key="2">
    <source>
        <dbReference type="SMART" id="SM00382"/>
    </source>
</evidence>
<proteinExistence type="predicted"/>
<dbReference type="InterPro" id="IPR027417">
    <property type="entry name" value="P-loop_NTPase"/>
</dbReference>
<accession>A0A5D9CEI8</accession>
<evidence type="ECO:0000313" key="3">
    <source>
        <dbReference type="EMBL" id="TZG29612.1"/>
    </source>
</evidence>
<dbReference type="AlphaFoldDB" id="A0A5D9CEI8"/>
<protein>
    <submittedName>
        <fullName evidence="3">DUF87 domain-containing protein</fullName>
    </submittedName>
</protein>
<feature type="region of interest" description="Disordered" evidence="1">
    <location>
        <begin position="41"/>
        <end position="79"/>
    </location>
</feature>
<keyword evidence="4" id="KW-1185">Reference proteome</keyword>
<dbReference type="PANTHER" id="PTHR42957">
    <property type="entry name" value="HELICASE MJ1565-RELATED"/>
    <property type="match status" value="1"/>
</dbReference>
<dbReference type="SMART" id="SM00382">
    <property type="entry name" value="AAA"/>
    <property type="match status" value="1"/>
</dbReference>
<dbReference type="SUPFAM" id="SSF52540">
    <property type="entry name" value="P-loop containing nucleoside triphosphate hydrolases"/>
    <property type="match status" value="1"/>
</dbReference>
<name>A0A5D9CEI8_9SPHN</name>
<dbReference type="Gene3D" id="3.40.50.300">
    <property type="entry name" value="P-loop containing nucleotide triphosphate hydrolases"/>
    <property type="match status" value="1"/>
</dbReference>
<evidence type="ECO:0000256" key="1">
    <source>
        <dbReference type="SAM" id="MobiDB-lite"/>
    </source>
</evidence>
<dbReference type="PANTHER" id="PTHR42957:SF1">
    <property type="entry name" value="HELICASE MJ1565-RELATED"/>
    <property type="match status" value="1"/>
</dbReference>
<reference evidence="3 4" key="1">
    <citation type="submission" date="2019-08" db="EMBL/GenBank/DDBJ databases">
        <authorList>
            <person name="Wang G."/>
            <person name="Xu Z."/>
        </authorList>
    </citation>
    <scope>NUCLEOTIDE SEQUENCE [LARGE SCALE GENOMIC DNA]</scope>
    <source>
        <strain evidence="3 4">ZX</strain>
    </source>
</reference>
<sequence>MLALALHGAGQTDREIADANNTSVNNIIAWRREAGLPENLSAAAKARAQEEQYTSPVRRVSPPRAGSAAARKGDAPPAAEPRLITPAQAQADYVAPVQPTGDNALEIGIHVDRPVFVDLEELLTTRLLIQGNSGSGKSHLLRRLLEECAGIVQQVIIDPEGDFVSFGDAFGHTVINAKDFAASRLCGIAAKARHLRGSIVLSLEGIEIEQQMDAVSAFLSGLFDAPPEHWHPIIVAIDEAHLYAPAGDNGEDKETRKSSQQAVANLMCRGRKRGLAGIIATQRLSKLHKNVAAEASNFLLGRTFLDIDIARAADLLGLQRAQAEDIRNLSRGEFLGLGPAIARRPLKVKVGSVITLGKAGPEKGLTPLPSLTAEAMQSLMLADEDGEDLPVAPALRIVK</sequence>
<dbReference type="Pfam" id="PF01935">
    <property type="entry name" value="DUF87"/>
    <property type="match status" value="1"/>
</dbReference>
<gene>
    <name evidence="3" type="ORF">FYJ91_00085</name>
</gene>
<dbReference type="InterPro" id="IPR008571">
    <property type="entry name" value="HerA-like"/>
</dbReference>
<organism evidence="3 4">
    <name type="scientific">Sphingomonas montanisoli</name>
    <dbReference type="NCBI Taxonomy" id="2606412"/>
    <lineage>
        <taxon>Bacteria</taxon>
        <taxon>Pseudomonadati</taxon>
        <taxon>Pseudomonadota</taxon>
        <taxon>Alphaproteobacteria</taxon>
        <taxon>Sphingomonadales</taxon>
        <taxon>Sphingomonadaceae</taxon>
        <taxon>Sphingomonas</taxon>
    </lineage>
</organism>
<feature type="domain" description="AAA+ ATPase" evidence="2">
    <location>
        <begin position="123"/>
        <end position="313"/>
    </location>
</feature>
<evidence type="ECO:0000313" key="4">
    <source>
        <dbReference type="Proteomes" id="UP000322077"/>
    </source>
</evidence>
<dbReference type="EMBL" id="VTOU01000001">
    <property type="protein sequence ID" value="TZG29612.1"/>
    <property type="molecule type" value="Genomic_DNA"/>
</dbReference>
<dbReference type="InterPro" id="IPR003593">
    <property type="entry name" value="AAA+_ATPase"/>
</dbReference>
<comment type="caution">
    <text evidence="3">The sequence shown here is derived from an EMBL/GenBank/DDBJ whole genome shotgun (WGS) entry which is preliminary data.</text>
</comment>
<dbReference type="Proteomes" id="UP000322077">
    <property type="component" value="Unassembled WGS sequence"/>
</dbReference>
<dbReference type="InterPro" id="IPR002789">
    <property type="entry name" value="HerA_central"/>
</dbReference>